<keyword evidence="1" id="KW-0547">Nucleotide-binding</keyword>
<dbReference type="GO" id="GO:0008094">
    <property type="term" value="F:ATP-dependent activity, acting on DNA"/>
    <property type="evidence" value="ECO:0007669"/>
    <property type="project" value="TreeGrafter"/>
</dbReference>
<dbReference type="CDD" id="cd18008">
    <property type="entry name" value="DEXDc_SHPRH-like"/>
    <property type="match status" value="1"/>
</dbReference>
<organism evidence="7 8">
    <name type="scientific">Cephalotrichum gorgonifer</name>
    <dbReference type="NCBI Taxonomy" id="2041049"/>
    <lineage>
        <taxon>Eukaryota</taxon>
        <taxon>Fungi</taxon>
        <taxon>Dikarya</taxon>
        <taxon>Ascomycota</taxon>
        <taxon>Pezizomycotina</taxon>
        <taxon>Sordariomycetes</taxon>
        <taxon>Hypocreomycetidae</taxon>
        <taxon>Microascales</taxon>
        <taxon>Microascaceae</taxon>
        <taxon>Cephalotrichum</taxon>
    </lineage>
</organism>
<protein>
    <submittedName>
        <fullName evidence="7">Related to helicase-like transcription factor protein</fullName>
    </submittedName>
</protein>
<dbReference type="SMART" id="SM00487">
    <property type="entry name" value="DEXDc"/>
    <property type="match status" value="1"/>
</dbReference>
<evidence type="ECO:0000313" key="8">
    <source>
        <dbReference type="Proteomes" id="UP001187682"/>
    </source>
</evidence>
<keyword evidence="7" id="KW-0347">Helicase</keyword>
<dbReference type="GO" id="GO:0005524">
    <property type="term" value="F:ATP binding"/>
    <property type="evidence" value="ECO:0007669"/>
    <property type="project" value="UniProtKB-KW"/>
</dbReference>
<dbReference type="PROSITE" id="PS51194">
    <property type="entry name" value="HELICASE_CTER"/>
    <property type="match status" value="1"/>
</dbReference>
<feature type="domain" description="Helicase ATP-binding" evidence="5">
    <location>
        <begin position="85"/>
        <end position="257"/>
    </location>
</feature>
<dbReference type="Proteomes" id="UP001187682">
    <property type="component" value="Unassembled WGS sequence"/>
</dbReference>
<dbReference type="Pfam" id="PF00176">
    <property type="entry name" value="SNF2-rel_dom"/>
    <property type="match status" value="1"/>
</dbReference>
<dbReference type="InterPro" id="IPR000330">
    <property type="entry name" value="SNF2_N"/>
</dbReference>
<dbReference type="GO" id="GO:0006281">
    <property type="term" value="P:DNA repair"/>
    <property type="evidence" value="ECO:0007669"/>
    <property type="project" value="TreeGrafter"/>
</dbReference>
<dbReference type="InterPro" id="IPR027417">
    <property type="entry name" value="P-loop_NTPase"/>
</dbReference>
<dbReference type="EMBL" id="ONZQ02000018">
    <property type="protein sequence ID" value="SPO07053.1"/>
    <property type="molecule type" value="Genomic_DNA"/>
</dbReference>
<dbReference type="PANTHER" id="PTHR45626">
    <property type="entry name" value="TRANSCRIPTION TERMINATION FACTOR 2-RELATED"/>
    <property type="match status" value="1"/>
</dbReference>
<dbReference type="GO" id="GO:0005634">
    <property type="term" value="C:nucleus"/>
    <property type="evidence" value="ECO:0007669"/>
    <property type="project" value="TreeGrafter"/>
</dbReference>
<dbReference type="AlphaFoldDB" id="A0AAE8N824"/>
<dbReference type="Pfam" id="PF00271">
    <property type="entry name" value="Helicase_C"/>
    <property type="match status" value="1"/>
</dbReference>
<sequence length="656" mass="74258">MPELENLVVSNRQRSSPGRNSDSLAELEKSQLLQIFESAHDPDATFGIRPSSRLQSVLKEHQISALAMMIERECGSFDSAMFPTIWEPQLDKNGVKRWEMGLGKTLSAISLILWHLDSLESSKSNNQSRRPTLIITPKSTIPEWNDQFKSHVKPGHISVRTYHGSNRHEVAKGWEDADVVITTYDTLRSEYTSIGPLFKRAWPRVILDEAHNIRSRDSKVFRAATNIRASCRWCLTGTPIQNTLDDFGALLSFIRVRPFDNLSQFNYWIADPIKKRKDYAFKRLRLLVKATCLRRTKQSRQDTLRLPKKVEVNKVLDLVPGDRELYNFFKYQAATVAVKMEQRWRRKGSQRPKPSGGWGGGDGHILPLLGHLRRICDHGEDLLPDNAVRAWRDRDVDLVNWSMESPKCDSCHTDLEVVDGLASVDLACGHLICSNCHEIEDVDGTPTPHTSCRECSRGSPLSAPIQGGISGEYTPSVKIKALLKQLHREHLPQPGDEGGRPAKSVVFSCWTKMLDFIQRALQADGIRFQRIDGQTTLLKRTSALSAFRDDPDCRVMLASIGSVGEGVNLTVANHVHIMEPHWNPMVEAQAVDRVHRIGQQRDVSITRYLIKDSIESYVRGVQQDKIRLIQQSLSSTEIKQSDVDGQRFKKLLESLK</sequence>
<feature type="compositionally biased region" description="Polar residues" evidence="4">
    <location>
        <begin position="8"/>
        <end position="23"/>
    </location>
</feature>
<evidence type="ECO:0000256" key="1">
    <source>
        <dbReference type="ARBA" id="ARBA00022741"/>
    </source>
</evidence>
<dbReference type="InterPro" id="IPR050628">
    <property type="entry name" value="SNF2_RAD54_helicase_TF"/>
</dbReference>
<dbReference type="InterPro" id="IPR038718">
    <property type="entry name" value="SNF2-like_sf"/>
</dbReference>
<dbReference type="PROSITE" id="PS51192">
    <property type="entry name" value="HELICASE_ATP_BIND_1"/>
    <property type="match status" value="1"/>
</dbReference>
<gene>
    <name evidence="7" type="ORF">DNG_09747</name>
</gene>
<evidence type="ECO:0000256" key="2">
    <source>
        <dbReference type="ARBA" id="ARBA00022801"/>
    </source>
</evidence>
<dbReference type="SMART" id="SM00490">
    <property type="entry name" value="HELICc"/>
    <property type="match status" value="1"/>
</dbReference>
<dbReference type="InterPro" id="IPR001650">
    <property type="entry name" value="Helicase_C-like"/>
</dbReference>
<dbReference type="Gene3D" id="3.40.50.300">
    <property type="entry name" value="P-loop containing nucleotide triphosphate hydrolases"/>
    <property type="match status" value="1"/>
</dbReference>
<dbReference type="InterPro" id="IPR014001">
    <property type="entry name" value="Helicase_ATP-bd"/>
</dbReference>
<dbReference type="InterPro" id="IPR049730">
    <property type="entry name" value="SNF2/RAD54-like_C"/>
</dbReference>
<dbReference type="CDD" id="cd18793">
    <property type="entry name" value="SF2_C_SNF"/>
    <property type="match status" value="1"/>
</dbReference>
<dbReference type="SUPFAM" id="SSF52540">
    <property type="entry name" value="P-loop containing nucleoside triphosphate hydrolases"/>
    <property type="match status" value="2"/>
</dbReference>
<feature type="domain" description="Helicase C-terminal" evidence="6">
    <location>
        <begin position="478"/>
        <end position="644"/>
    </location>
</feature>
<proteinExistence type="predicted"/>
<keyword evidence="2" id="KW-0378">Hydrolase</keyword>
<name>A0AAE8N824_9PEZI</name>
<dbReference type="PANTHER" id="PTHR45626:SF52">
    <property type="entry name" value="SINGLE-STRANDED DNA-DEPENDENT ATPASE (EUROFUNG)"/>
    <property type="match status" value="1"/>
</dbReference>
<evidence type="ECO:0000313" key="7">
    <source>
        <dbReference type="EMBL" id="SPO07053.1"/>
    </source>
</evidence>
<keyword evidence="3" id="KW-0067">ATP-binding</keyword>
<evidence type="ECO:0000259" key="5">
    <source>
        <dbReference type="PROSITE" id="PS51192"/>
    </source>
</evidence>
<evidence type="ECO:0000256" key="3">
    <source>
        <dbReference type="ARBA" id="ARBA00022840"/>
    </source>
</evidence>
<dbReference type="GO" id="GO:0004386">
    <property type="term" value="F:helicase activity"/>
    <property type="evidence" value="ECO:0007669"/>
    <property type="project" value="UniProtKB-KW"/>
</dbReference>
<dbReference type="GO" id="GO:0016787">
    <property type="term" value="F:hydrolase activity"/>
    <property type="evidence" value="ECO:0007669"/>
    <property type="project" value="UniProtKB-KW"/>
</dbReference>
<accession>A0AAE8N824</accession>
<keyword evidence="8" id="KW-1185">Reference proteome</keyword>
<dbReference type="Gene3D" id="3.40.50.10810">
    <property type="entry name" value="Tandem AAA-ATPase domain"/>
    <property type="match status" value="1"/>
</dbReference>
<reference evidence="7" key="1">
    <citation type="submission" date="2018-03" db="EMBL/GenBank/DDBJ databases">
        <authorList>
            <person name="Guldener U."/>
        </authorList>
    </citation>
    <scope>NUCLEOTIDE SEQUENCE</scope>
</reference>
<evidence type="ECO:0000259" key="6">
    <source>
        <dbReference type="PROSITE" id="PS51194"/>
    </source>
</evidence>
<comment type="caution">
    <text evidence="7">The sequence shown here is derived from an EMBL/GenBank/DDBJ whole genome shotgun (WGS) entry which is preliminary data.</text>
</comment>
<feature type="region of interest" description="Disordered" evidence="4">
    <location>
        <begin position="1"/>
        <end position="23"/>
    </location>
</feature>
<evidence type="ECO:0000256" key="4">
    <source>
        <dbReference type="SAM" id="MobiDB-lite"/>
    </source>
</evidence>